<comment type="caution">
    <text evidence="2">The sequence shown here is derived from an EMBL/GenBank/DDBJ whole genome shotgun (WGS) entry which is preliminary data.</text>
</comment>
<name>A0A9P5WY01_9AGAR</name>
<dbReference type="AlphaFoldDB" id="A0A9P5WY01"/>
<sequence>MGYKLSADVGLLRAGDSPFIAPRWGREPEDPPGQTFPKRKDLTKTVGVQLQLLPQNSPSRRLFNSNRLKRG</sequence>
<protein>
    <submittedName>
        <fullName evidence="2">Uncharacterized protein</fullName>
    </submittedName>
</protein>
<dbReference type="EMBL" id="MU152548">
    <property type="protein sequence ID" value="KAF9440415.1"/>
    <property type="molecule type" value="Genomic_DNA"/>
</dbReference>
<feature type="compositionally biased region" description="Polar residues" evidence="1">
    <location>
        <begin position="46"/>
        <end position="71"/>
    </location>
</feature>
<proteinExistence type="predicted"/>
<organism evidence="2 3">
    <name type="scientific">Macrolepiota fuliginosa MF-IS2</name>
    <dbReference type="NCBI Taxonomy" id="1400762"/>
    <lineage>
        <taxon>Eukaryota</taxon>
        <taxon>Fungi</taxon>
        <taxon>Dikarya</taxon>
        <taxon>Basidiomycota</taxon>
        <taxon>Agaricomycotina</taxon>
        <taxon>Agaricomycetes</taxon>
        <taxon>Agaricomycetidae</taxon>
        <taxon>Agaricales</taxon>
        <taxon>Agaricineae</taxon>
        <taxon>Agaricaceae</taxon>
        <taxon>Macrolepiota</taxon>
    </lineage>
</organism>
<keyword evidence="3" id="KW-1185">Reference proteome</keyword>
<accession>A0A9P5WY01</accession>
<reference evidence="2" key="1">
    <citation type="submission" date="2020-11" db="EMBL/GenBank/DDBJ databases">
        <authorList>
            <consortium name="DOE Joint Genome Institute"/>
            <person name="Ahrendt S."/>
            <person name="Riley R."/>
            <person name="Andreopoulos W."/>
            <person name="Labutti K."/>
            <person name="Pangilinan J."/>
            <person name="Ruiz-Duenas F.J."/>
            <person name="Barrasa J.M."/>
            <person name="Sanchez-Garcia M."/>
            <person name="Camarero S."/>
            <person name="Miyauchi S."/>
            <person name="Serrano A."/>
            <person name="Linde D."/>
            <person name="Babiker R."/>
            <person name="Drula E."/>
            <person name="Ayuso-Fernandez I."/>
            <person name="Pacheco R."/>
            <person name="Padilla G."/>
            <person name="Ferreira P."/>
            <person name="Barriuso J."/>
            <person name="Kellner H."/>
            <person name="Castanera R."/>
            <person name="Alfaro M."/>
            <person name="Ramirez L."/>
            <person name="Pisabarro A.G."/>
            <person name="Kuo A."/>
            <person name="Tritt A."/>
            <person name="Lipzen A."/>
            <person name="He G."/>
            <person name="Yan M."/>
            <person name="Ng V."/>
            <person name="Cullen D."/>
            <person name="Martin F."/>
            <person name="Rosso M.-N."/>
            <person name="Henrissat B."/>
            <person name="Hibbett D."/>
            <person name="Martinez A.T."/>
            <person name="Grigoriev I.V."/>
        </authorList>
    </citation>
    <scope>NUCLEOTIDE SEQUENCE</scope>
    <source>
        <strain evidence="2">MF-IS2</strain>
    </source>
</reference>
<evidence type="ECO:0000313" key="3">
    <source>
        <dbReference type="Proteomes" id="UP000807342"/>
    </source>
</evidence>
<dbReference type="Proteomes" id="UP000807342">
    <property type="component" value="Unassembled WGS sequence"/>
</dbReference>
<feature type="region of interest" description="Disordered" evidence="1">
    <location>
        <begin position="20"/>
        <end position="71"/>
    </location>
</feature>
<evidence type="ECO:0000313" key="2">
    <source>
        <dbReference type="EMBL" id="KAF9440415.1"/>
    </source>
</evidence>
<evidence type="ECO:0000256" key="1">
    <source>
        <dbReference type="SAM" id="MobiDB-lite"/>
    </source>
</evidence>
<gene>
    <name evidence="2" type="ORF">P691DRAFT_802355</name>
</gene>